<evidence type="ECO:0000256" key="4">
    <source>
        <dbReference type="ARBA" id="ARBA00023065"/>
    </source>
</evidence>
<dbReference type="GO" id="GO:0045259">
    <property type="term" value="C:proton-transporting ATP synthase complex"/>
    <property type="evidence" value="ECO:0007669"/>
    <property type="project" value="UniProtKB-KW"/>
</dbReference>
<protein>
    <recommendedName>
        <fullName evidence="7">ATP synthase subunit delta</fullName>
    </recommendedName>
    <alternativeName>
        <fullName evidence="7">ATP synthase F(1) sector subunit delta</fullName>
    </alternativeName>
    <alternativeName>
        <fullName evidence="7">F-type ATPase subunit delta</fullName>
        <shortName evidence="7">F-ATPase subunit delta</shortName>
    </alternativeName>
</protein>
<dbReference type="InterPro" id="IPR000711">
    <property type="entry name" value="ATPase_OSCP/dsu"/>
</dbReference>
<evidence type="ECO:0000256" key="3">
    <source>
        <dbReference type="ARBA" id="ARBA00022781"/>
    </source>
</evidence>
<dbReference type="GeneID" id="62759426"/>
<comment type="subcellular location">
    <subcellularLocation>
        <location evidence="7">Cell membrane</location>
        <topology evidence="7">Peripheral membrane protein</topology>
    </subcellularLocation>
    <subcellularLocation>
        <location evidence="1">Membrane</location>
    </subcellularLocation>
</comment>
<comment type="caution">
    <text evidence="8">The sequence shown here is derived from an EMBL/GenBank/DDBJ whole genome shotgun (WGS) entry which is preliminary data.</text>
</comment>
<evidence type="ECO:0000256" key="5">
    <source>
        <dbReference type="ARBA" id="ARBA00023136"/>
    </source>
</evidence>
<dbReference type="Pfam" id="PF00213">
    <property type="entry name" value="OSCP"/>
    <property type="match status" value="1"/>
</dbReference>
<reference evidence="8 9" key="1">
    <citation type="submission" date="2018-08" db="EMBL/GenBank/DDBJ databases">
        <title>A genome reference for cultivated species of the human gut microbiota.</title>
        <authorList>
            <person name="Zou Y."/>
            <person name="Xue W."/>
            <person name="Luo G."/>
        </authorList>
    </citation>
    <scope>NUCLEOTIDE SEQUENCE [LARGE SCALE GENOMIC DNA]</scope>
    <source>
        <strain evidence="8 9">TF08-14</strain>
    </source>
</reference>
<dbReference type="GO" id="GO:0046933">
    <property type="term" value="F:proton-transporting ATP synthase activity, rotational mechanism"/>
    <property type="evidence" value="ECO:0007669"/>
    <property type="project" value="UniProtKB-UniRule"/>
</dbReference>
<evidence type="ECO:0000256" key="7">
    <source>
        <dbReference type="HAMAP-Rule" id="MF_01416"/>
    </source>
</evidence>
<dbReference type="AlphaFoldDB" id="A0A3E4QSD2"/>
<name>A0A3E4QSD2_9ACTN</name>
<comment type="function">
    <text evidence="7">This protein is part of the stalk that links CF(0) to CF(1). It either transmits conformational changes from CF(0) to CF(1) or is implicated in proton conduction.</text>
</comment>
<evidence type="ECO:0000313" key="8">
    <source>
        <dbReference type="EMBL" id="RGL09938.1"/>
    </source>
</evidence>
<dbReference type="Proteomes" id="UP000260943">
    <property type="component" value="Unassembled WGS sequence"/>
</dbReference>
<keyword evidence="2 7" id="KW-0813">Transport</keyword>
<evidence type="ECO:0000256" key="6">
    <source>
        <dbReference type="ARBA" id="ARBA00023310"/>
    </source>
</evidence>
<keyword evidence="7" id="KW-1003">Cell membrane</keyword>
<evidence type="ECO:0000256" key="1">
    <source>
        <dbReference type="ARBA" id="ARBA00004370"/>
    </source>
</evidence>
<comment type="function">
    <text evidence="7">F(1)F(0) ATP synthase produces ATP from ADP in the presence of a proton or sodium gradient. F-type ATPases consist of two structural domains, F(1) containing the extramembraneous catalytic core and F(0) containing the membrane proton channel, linked together by a central stalk and a peripheral stalk. During catalysis, ATP synthesis in the catalytic domain of F(1) is coupled via a rotary mechanism of the central stalk subunits to proton translocation.</text>
</comment>
<evidence type="ECO:0000256" key="2">
    <source>
        <dbReference type="ARBA" id="ARBA00022448"/>
    </source>
</evidence>
<dbReference type="RefSeq" id="WP_009141767.1">
    <property type="nucleotide sequence ID" value="NZ_CABKQG010000006.1"/>
</dbReference>
<organism evidence="8 9">
    <name type="scientific">Collinsella tanakaei</name>
    <dbReference type="NCBI Taxonomy" id="626935"/>
    <lineage>
        <taxon>Bacteria</taxon>
        <taxon>Bacillati</taxon>
        <taxon>Actinomycetota</taxon>
        <taxon>Coriobacteriia</taxon>
        <taxon>Coriobacteriales</taxon>
        <taxon>Coriobacteriaceae</taxon>
        <taxon>Collinsella</taxon>
    </lineage>
</organism>
<keyword evidence="5 7" id="KW-0472">Membrane</keyword>
<evidence type="ECO:0000313" key="9">
    <source>
        <dbReference type="Proteomes" id="UP000260943"/>
    </source>
</evidence>
<keyword evidence="6 7" id="KW-0066">ATP synthesis</keyword>
<dbReference type="EMBL" id="QSRJ01000007">
    <property type="protein sequence ID" value="RGL09938.1"/>
    <property type="molecule type" value="Genomic_DNA"/>
</dbReference>
<sequence>MADKQISERLEKRKLETYARTLLEAAKTENRVYENLAPLKAEAEASPEVLSVLSQMAAHGDLDKLSEVLDLYSEMADGDQQTVGVTVTTAVPLDNELRALVTQKCELDLGCNVFLIERVDPSIIGGLILSVNGRRRDASVRHQLEQARKVMTHAVKNSEV</sequence>
<dbReference type="PANTHER" id="PTHR11910">
    <property type="entry name" value="ATP SYNTHASE DELTA CHAIN"/>
    <property type="match status" value="1"/>
</dbReference>
<keyword evidence="3 7" id="KW-0375">Hydrogen ion transport</keyword>
<dbReference type="GO" id="GO:0005886">
    <property type="term" value="C:plasma membrane"/>
    <property type="evidence" value="ECO:0007669"/>
    <property type="project" value="UniProtKB-SubCell"/>
</dbReference>
<accession>A0A3E4QSD2</accession>
<keyword evidence="4 7" id="KW-0406">Ion transport</keyword>
<keyword evidence="7" id="KW-0139">CF(1)</keyword>
<comment type="similarity">
    <text evidence="7">Belongs to the ATPase delta chain family.</text>
</comment>
<proteinExistence type="inferred from homology"/>
<gene>
    <name evidence="7" type="primary">atpH</name>
    <name evidence="8" type="ORF">DXC81_06930</name>
</gene>
<dbReference type="HAMAP" id="MF_01416">
    <property type="entry name" value="ATP_synth_delta_bact"/>
    <property type="match status" value="1"/>
</dbReference>